<evidence type="ECO:0000313" key="3">
    <source>
        <dbReference type="Proteomes" id="UP000250235"/>
    </source>
</evidence>
<proteinExistence type="predicted"/>
<reference evidence="2 3" key="1">
    <citation type="journal article" date="2015" name="Proc. Natl. Acad. Sci. U.S.A.">
        <title>The resurrection genome of Boea hygrometrica: A blueprint for survival of dehydration.</title>
        <authorList>
            <person name="Xiao L."/>
            <person name="Yang G."/>
            <person name="Zhang L."/>
            <person name="Yang X."/>
            <person name="Zhao S."/>
            <person name="Ji Z."/>
            <person name="Zhou Q."/>
            <person name="Hu M."/>
            <person name="Wang Y."/>
            <person name="Chen M."/>
            <person name="Xu Y."/>
            <person name="Jin H."/>
            <person name="Xiao X."/>
            <person name="Hu G."/>
            <person name="Bao F."/>
            <person name="Hu Y."/>
            <person name="Wan P."/>
            <person name="Li L."/>
            <person name="Deng X."/>
            <person name="Kuang T."/>
            <person name="Xiang C."/>
            <person name="Zhu J.K."/>
            <person name="Oliver M.J."/>
            <person name="He Y."/>
        </authorList>
    </citation>
    <scope>NUCLEOTIDE SEQUENCE [LARGE SCALE GENOMIC DNA]</scope>
    <source>
        <strain evidence="3">cv. XS01</strain>
    </source>
</reference>
<evidence type="ECO:0000313" key="2">
    <source>
        <dbReference type="EMBL" id="KZV48402.1"/>
    </source>
</evidence>
<name>A0A2Z7CMU9_9LAMI</name>
<accession>A0A2Z7CMU9</accession>
<dbReference type="AlphaFoldDB" id="A0A2Z7CMU9"/>
<feature type="compositionally biased region" description="Basic and acidic residues" evidence="1">
    <location>
        <begin position="7"/>
        <end position="17"/>
    </location>
</feature>
<gene>
    <name evidence="2" type="ORF">F511_28480</name>
</gene>
<evidence type="ECO:0000256" key="1">
    <source>
        <dbReference type="SAM" id="MobiDB-lite"/>
    </source>
</evidence>
<organism evidence="2 3">
    <name type="scientific">Dorcoceras hygrometricum</name>
    <dbReference type="NCBI Taxonomy" id="472368"/>
    <lineage>
        <taxon>Eukaryota</taxon>
        <taxon>Viridiplantae</taxon>
        <taxon>Streptophyta</taxon>
        <taxon>Embryophyta</taxon>
        <taxon>Tracheophyta</taxon>
        <taxon>Spermatophyta</taxon>
        <taxon>Magnoliopsida</taxon>
        <taxon>eudicotyledons</taxon>
        <taxon>Gunneridae</taxon>
        <taxon>Pentapetalae</taxon>
        <taxon>asterids</taxon>
        <taxon>lamiids</taxon>
        <taxon>Lamiales</taxon>
        <taxon>Gesneriaceae</taxon>
        <taxon>Didymocarpoideae</taxon>
        <taxon>Trichosporeae</taxon>
        <taxon>Loxocarpinae</taxon>
        <taxon>Dorcoceras</taxon>
    </lineage>
</organism>
<feature type="region of interest" description="Disordered" evidence="1">
    <location>
        <begin position="1"/>
        <end position="24"/>
    </location>
</feature>
<sequence length="133" mass="15355">MPPLPTRDPRIEQHAPDPEDSCSEWEVARGPVLGSGVFPEDIDMTSRILPGYIFSYFERQDSRKSRRRSCAEDREEYLARDTRCRRIFAKICSSPPPSPSINTRNHEASSYTYKQSRRPTSRALEVVVALRLR</sequence>
<protein>
    <submittedName>
        <fullName evidence="2">Uncharacterized protein</fullName>
    </submittedName>
</protein>
<dbReference type="Proteomes" id="UP000250235">
    <property type="component" value="Unassembled WGS sequence"/>
</dbReference>
<dbReference type="EMBL" id="KQ993866">
    <property type="protein sequence ID" value="KZV48402.1"/>
    <property type="molecule type" value="Genomic_DNA"/>
</dbReference>
<keyword evidence="3" id="KW-1185">Reference proteome</keyword>